<protein>
    <recommendedName>
        <fullName evidence="4">Magnesium citrate secondary transporter</fullName>
    </recommendedName>
</protein>
<organism evidence="2 3">
    <name type="scientific">Maribacter chungangensis</name>
    <dbReference type="NCBI Taxonomy" id="1069117"/>
    <lineage>
        <taxon>Bacteria</taxon>
        <taxon>Pseudomonadati</taxon>
        <taxon>Bacteroidota</taxon>
        <taxon>Flavobacteriia</taxon>
        <taxon>Flavobacteriales</taxon>
        <taxon>Flavobacteriaceae</taxon>
        <taxon>Maribacter</taxon>
    </lineage>
</organism>
<feature type="transmembrane region" description="Helical" evidence="1">
    <location>
        <begin position="94"/>
        <end position="114"/>
    </location>
</feature>
<accession>A0ABW3AZD2</accession>
<name>A0ABW3AZD2_9FLAO</name>
<evidence type="ECO:0008006" key="4">
    <source>
        <dbReference type="Google" id="ProtNLM"/>
    </source>
</evidence>
<feature type="transmembrane region" description="Helical" evidence="1">
    <location>
        <begin position="68"/>
        <end position="88"/>
    </location>
</feature>
<gene>
    <name evidence="2" type="ORF">ACFQZJ_02140</name>
</gene>
<proteinExistence type="predicted"/>
<evidence type="ECO:0000313" key="2">
    <source>
        <dbReference type="EMBL" id="MFD0796245.1"/>
    </source>
</evidence>
<dbReference type="RefSeq" id="WP_379931942.1">
    <property type="nucleotide sequence ID" value="NZ_JBHTHY010000003.1"/>
</dbReference>
<evidence type="ECO:0000256" key="1">
    <source>
        <dbReference type="SAM" id="Phobius"/>
    </source>
</evidence>
<feature type="transmembrane region" description="Helical" evidence="1">
    <location>
        <begin position="9"/>
        <end position="32"/>
    </location>
</feature>
<evidence type="ECO:0000313" key="3">
    <source>
        <dbReference type="Proteomes" id="UP001597012"/>
    </source>
</evidence>
<keyword evidence="1" id="KW-1133">Transmembrane helix</keyword>
<keyword evidence="3" id="KW-1185">Reference proteome</keyword>
<comment type="caution">
    <text evidence="2">The sequence shown here is derived from an EMBL/GenBank/DDBJ whole genome shotgun (WGS) entry which is preliminary data.</text>
</comment>
<dbReference type="Proteomes" id="UP001597012">
    <property type="component" value="Unassembled WGS sequence"/>
</dbReference>
<dbReference type="EMBL" id="JBHTHY010000003">
    <property type="protein sequence ID" value="MFD0796245.1"/>
    <property type="molecule type" value="Genomic_DNA"/>
</dbReference>
<reference evidence="3" key="1">
    <citation type="journal article" date="2019" name="Int. J. Syst. Evol. Microbiol.">
        <title>The Global Catalogue of Microorganisms (GCM) 10K type strain sequencing project: providing services to taxonomists for standard genome sequencing and annotation.</title>
        <authorList>
            <consortium name="The Broad Institute Genomics Platform"/>
            <consortium name="The Broad Institute Genome Sequencing Center for Infectious Disease"/>
            <person name="Wu L."/>
            <person name="Ma J."/>
        </authorList>
    </citation>
    <scope>NUCLEOTIDE SEQUENCE [LARGE SCALE GENOMIC DNA]</scope>
    <source>
        <strain evidence="3">CCUG 61948</strain>
    </source>
</reference>
<sequence>MLITNIRRWYFLVFACIAIVVYGAQQLSFPLYHPINNYLNDLLCMPIVLKLCQYAVRSIKRDEHLNIPVKLSVTVTILYAIYFEVLLPKFNDRYTADFIDVILYFIGLVFFIWMENITQPQHKNEPDKNSTSP</sequence>
<keyword evidence="1" id="KW-0472">Membrane</keyword>
<keyword evidence="1" id="KW-0812">Transmembrane</keyword>